<name>A0A495XFG6_9PSEU</name>
<accession>A0A495XFG6</accession>
<evidence type="ECO:0008006" key="4">
    <source>
        <dbReference type="Google" id="ProtNLM"/>
    </source>
</evidence>
<reference evidence="2 3" key="1">
    <citation type="submission" date="2018-10" db="EMBL/GenBank/DDBJ databases">
        <title>Sequencing the genomes of 1000 actinobacteria strains.</title>
        <authorList>
            <person name="Klenk H.-P."/>
        </authorList>
    </citation>
    <scope>NUCLEOTIDE SEQUENCE [LARGE SCALE GENOMIC DNA]</scope>
    <source>
        <strain evidence="2 3">DSM 43911</strain>
    </source>
</reference>
<protein>
    <recommendedName>
        <fullName evidence="4">CopG family transcriptional regulator</fullName>
    </recommendedName>
</protein>
<dbReference type="InterPro" id="IPR045944">
    <property type="entry name" value="DUF6364"/>
</dbReference>
<evidence type="ECO:0000313" key="2">
    <source>
        <dbReference type="EMBL" id="RKT70298.1"/>
    </source>
</evidence>
<evidence type="ECO:0000313" key="3">
    <source>
        <dbReference type="Proteomes" id="UP000272729"/>
    </source>
</evidence>
<dbReference type="EMBL" id="RBXR01000001">
    <property type="protein sequence ID" value="RKT70298.1"/>
    <property type="molecule type" value="Genomic_DNA"/>
</dbReference>
<gene>
    <name evidence="2" type="ORF">DFJ66_3555</name>
</gene>
<dbReference type="OrthoDB" id="3695326at2"/>
<dbReference type="Pfam" id="PF19891">
    <property type="entry name" value="DUF6364"/>
    <property type="match status" value="1"/>
</dbReference>
<proteinExistence type="predicted"/>
<evidence type="ECO:0000256" key="1">
    <source>
        <dbReference type="SAM" id="Coils"/>
    </source>
</evidence>
<comment type="caution">
    <text evidence="2">The sequence shown here is derived from an EMBL/GenBank/DDBJ whole genome shotgun (WGS) entry which is preliminary data.</text>
</comment>
<keyword evidence="1" id="KW-0175">Coiled coil</keyword>
<organism evidence="2 3">
    <name type="scientific">Saccharothrix variisporea</name>
    <dbReference type="NCBI Taxonomy" id="543527"/>
    <lineage>
        <taxon>Bacteria</taxon>
        <taxon>Bacillati</taxon>
        <taxon>Actinomycetota</taxon>
        <taxon>Actinomycetes</taxon>
        <taxon>Pseudonocardiales</taxon>
        <taxon>Pseudonocardiaceae</taxon>
        <taxon>Saccharothrix</taxon>
    </lineage>
</organism>
<dbReference type="RefSeq" id="WP_121222471.1">
    <property type="nucleotide sequence ID" value="NZ_JBIUBA010000005.1"/>
</dbReference>
<keyword evidence="3" id="KW-1185">Reference proteome</keyword>
<dbReference type="AlphaFoldDB" id="A0A495XFG6"/>
<feature type="coiled-coil region" evidence="1">
    <location>
        <begin position="33"/>
        <end position="60"/>
    </location>
</feature>
<dbReference type="Proteomes" id="UP000272729">
    <property type="component" value="Unassembled WGS sequence"/>
</dbReference>
<sequence length="77" mass="8808">MVKRNITLQLEEEVIQQAKVVAARKNTSVSALLAEQVRVLAAKDERYEQAKKRALDALERPTGRGVVAWTREELYDR</sequence>